<evidence type="ECO:0000256" key="2">
    <source>
        <dbReference type="ARBA" id="ARBA00035294"/>
    </source>
</evidence>
<dbReference type="InterPro" id="IPR014717">
    <property type="entry name" value="Transl_elong_EF1B/ribsomal_bS6"/>
</dbReference>
<dbReference type="Proteomes" id="UP000178532">
    <property type="component" value="Unassembled WGS sequence"/>
</dbReference>
<comment type="similarity">
    <text evidence="1">Belongs to the bacterial ribosomal protein bS6 family.</text>
</comment>
<dbReference type="Gene3D" id="3.30.70.60">
    <property type="match status" value="1"/>
</dbReference>
<accession>A0A1F6DLC8</accession>
<dbReference type="EMBL" id="MFLI01000011">
    <property type="protein sequence ID" value="OGG62229.1"/>
    <property type="molecule type" value="Genomic_DNA"/>
</dbReference>
<dbReference type="AlphaFoldDB" id="A0A1F6DLC8"/>
<dbReference type="Pfam" id="PF01250">
    <property type="entry name" value="Ribosomal_S6"/>
    <property type="match status" value="1"/>
</dbReference>
<dbReference type="GO" id="GO:0005840">
    <property type="term" value="C:ribosome"/>
    <property type="evidence" value="ECO:0007669"/>
    <property type="project" value="InterPro"/>
</dbReference>
<name>A0A1F6DLC8_9BACT</name>
<dbReference type="InterPro" id="IPR035980">
    <property type="entry name" value="Ribosomal_bS6_sf"/>
</dbReference>
<protein>
    <recommendedName>
        <fullName evidence="2">Small ribosomal subunit protein bS6</fullName>
    </recommendedName>
    <alternativeName>
        <fullName evidence="3">30S ribosomal protein S6</fullName>
    </alternativeName>
</protein>
<comment type="caution">
    <text evidence="4">The sequence shown here is derived from an EMBL/GenBank/DDBJ whole genome shotgun (WGS) entry which is preliminary data.</text>
</comment>
<dbReference type="SUPFAM" id="SSF54995">
    <property type="entry name" value="Ribosomal protein S6"/>
    <property type="match status" value="1"/>
</dbReference>
<dbReference type="GO" id="GO:0006412">
    <property type="term" value="P:translation"/>
    <property type="evidence" value="ECO:0007669"/>
    <property type="project" value="InterPro"/>
</dbReference>
<evidence type="ECO:0000256" key="1">
    <source>
        <dbReference type="ARBA" id="ARBA00009512"/>
    </source>
</evidence>
<evidence type="ECO:0000313" key="5">
    <source>
        <dbReference type="Proteomes" id="UP000178532"/>
    </source>
</evidence>
<dbReference type="GO" id="GO:0019843">
    <property type="term" value="F:rRNA binding"/>
    <property type="evidence" value="ECO:0007669"/>
    <property type="project" value="InterPro"/>
</dbReference>
<evidence type="ECO:0000313" key="4">
    <source>
        <dbReference type="EMBL" id="OGG62229.1"/>
    </source>
</evidence>
<proteinExistence type="inferred from homology"/>
<dbReference type="STRING" id="1798495.A3C19_03095"/>
<evidence type="ECO:0000256" key="3">
    <source>
        <dbReference type="ARBA" id="ARBA00035520"/>
    </source>
</evidence>
<dbReference type="InterPro" id="IPR000529">
    <property type="entry name" value="Ribosomal_bS6"/>
</dbReference>
<dbReference type="GO" id="GO:0003735">
    <property type="term" value="F:structural constituent of ribosome"/>
    <property type="evidence" value="ECO:0007669"/>
    <property type="project" value="InterPro"/>
</dbReference>
<organism evidence="4 5">
    <name type="scientific">Candidatus Kaiserbacteria bacterium RIFCSPHIGHO2_02_FULL_54_22</name>
    <dbReference type="NCBI Taxonomy" id="1798495"/>
    <lineage>
        <taxon>Bacteria</taxon>
        <taxon>Candidatus Kaiseribacteriota</taxon>
    </lineage>
</organism>
<sequence>MAKQDMDMLVDNELGGDEPRVYELGFHLDPELPTEEVKRAYQDIREFVESKGPIVAEGAPEMLQLAYTISRQGHSGAQVRRDFDSAYFCWVVYETSAPSHAEILSAASADKRIIRFIDLLTDKDAARHAVEMREISLKTPERAPDLEAVAGAELDAALENAVI</sequence>
<reference evidence="4 5" key="1">
    <citation type="journal article" date="2016" name="Nat. Commun.">
        <title>Thousands of microbial genomes shed light on interconnected biogeochemical processes in an aquifer system.</title>
        <authorList>
            <person name="Anantharaman K."/>
            <person name="Brown C.T."/>
            <person name="Hug L.A."/>
            <person name="Sharon I."/>
            <person name="Castelle C.J."/>
            <person name="Probst A.J."/>
            <person name="Thomas B.C."/>
            <person name="Singh A."/>
            <person name="Wilkins M.J."/>
            <person name="Karaoz U."/>
            <person name="Brodie E.L."/>
            <person name="Williams K.H."/>
            <person name="Hubbard S.S."/>
            <person name="Banfield J.F."/>
        </authorList>
    </citation>
    <scope>NUCLEOTIDE SEQUENCE [LARGE SCALE GENOMIC DNA]</scope>
</reference>
<gene>
    <name evidence="4" type="ORF">A3C19_03095</name>
</gene>